<keyword evidence="3" id="KW-1185">Reference proteome</keyword>
<name>A0AAD2A6Y3_9LAMI</name>
<protein>
    <recommendedName>
        <fullName evidence="1">GPI inositol-deacylase PGAP1-like alpha/beta domain-containing protein</fullName>
    </recommendedName>
</protein>
<accession>A0AAD2A6Y3</accession>
<evidence type="ECO:0000259" key="1">
    <source>
        <dbReference type="Pfam" id="PF07819"/>
    </source>
</evidence>
<feature type="domain" description="GPI inositol-deacylase PGAP1-like alpha/beta" evidence="1">
    <location>
        <begin position="58"/>
        <end position="89"/>
    </location>
</feature>
<organism evidence="2 3">
    <name type="scientific">Fraxinus pennsylvanica</name>
    <dbReference type="NCBI Taxonomy" id="56036"/>
    <lineage>
        <taxon>Eukaryota</taxon>
        <taxon>Viridiplantae</taxon>
        <taxon>Streptophyta</taxon>
        <taxon>Embryophyta</taxon>
        <taxon>Tracheophyta</taxon>
        <taxon>Spermatophyta</taxon>
        <taxon>Magnoliopsida</taxon>
        <taxon>eudicotyledons</taxon>
        <taxon>Gunneridae</taxon>
        <taxon>Pentapetalae</taxon>
        <taxon>asterids</taxon>
        <taxon>lamiids</taxon>
        <taxon>Lamiales</taxon>
        <taxon>Oleaceae</taxon>
        <taxon>Oleeae</taxon>
        <taxon>Fraxinus</taxon>
    </lineage>
</organism>
<dbReference type="PANTHER" id="PTHR47346">
    <property type="entry name" value="HYDROLASES, ACTING ON ESTER BOND"/>
    <property type="match status" value="1"/>
</dbReference>
<dbReference type="Pfam" id="PF07819">
    <property type="entry name" value="PGAP1"/>
    <property type="match status" value="1"/>
</dbReference>
<gene>
    <name evidence="2" type="ORF">FPE_LOCUS30018</name>
</gene>
<reference evidence="2" key="1">
    <citation type="submission" date="2023-05" db="EMBL/GenBank/DDBJ databases">
        <authorList>
            <person name="Huff M."/>
        </authorList>
    </citation>
    <scope>NUCLEOTIDE SEQUENCE</scope>
</reference>
<evidence type="ECO:0000313" key="3">
    <source>
        <dbReference type="Proteomes" id="UP000834106"/>
    </source>
</evidence>
<dbReference type="AlphaFoldDB" id="A0AAD2A6Y3"/>
<proteinExistence type="predicted"/>
<sequence length="105" mass="11875">MLFSDCLLKDGNFCLRQQVIAHVHSISTPANVSSTKYSLFLYHEGWRKIGFNVHLKKLNGILVLFIPGNGRSYKQVTSVAAESERAYQRGILENNFCIMQPTTVI</sequence>
<dbReference type="Proteomes" id="UP000834106">
    <property type="component" value="Chromosome 19"/>
</dbReference>
<dbReference type="EMBL" id="OU503054">
    <property type="protein sequence ID" value="CAI9782588.1"/>
    <property type="molecule type" value="Genomic_DNA"/>
</dbReference>
<dbReference type="InterPro" id="IPR012908">
    <property type="entry name" value="PGAP1-ab_dom-like"/>
</dbReference>
<dbReference type="GO" id="GO:0016788">
    <property type="term" value="F:hydrolase activity, acting on ester bonds"/>
    <property type="evidence" value="ECO:0007669"/>
    <property type="project" value="InterPro"/>
</dbReference>
<evidence type="ECO:0000313" key="2">
    <source>
        <dbReference type="EMBL" id="CAI9782588.1"/>
    </source>
</evidence>
<dbReference type="PANTHER" id="PTHR47346:SF1">
    <property type="entry name" value="GPI INOSITOL-DEACYLASE"/>
    <property type="match status" value="1"/>
</dbReference>